<feature type="domain" description="HTH tetR-type" evidence="3">
    <location>
        <begin position="13"/>
        <end position="73"/>
    </location>
</feature>
<gene>
    <name evidence="4" type="ORF">J512_3731</name>
</gene>
<dbReference type="PATRIC" id="fig|1310613.3.peg.3569"/>
<proteinExistence type="predicted"/>
<dbReference type="AlphaFoldDB" id="A0A009HZN3"/>
<dbReference type="InterPro" id="IPR050624">
    <property type="entry name" value="HTH-type_Tx_Regulator"/>
</dbReference>
<dbReference type="InterPro" id="IPR049397">
    <property type="entry name" value="EthR_C"/>
</dbReference>
<dbReference type="InterPro" id="IPR001647">
    <property type="entry name" value="HTH_TetR"/>
</dbReference>
<dbReference type="SUPFAM" id="SSF48498">
    <property type="entry name" value="Tetracyclin repressor-like, C-terminal domain"/>
    <property type="match status" value="1"/>
</dbReference>
<keyword evidence="1 2" id="KW-0238">DNA-binding</keyword>
<reference evidence="4 5" key="1">
    <citation type="submission" date="2014-02" db="EMBL/GenBank/DDBJ databases">
        <title>Comparative genomics and transcriptomics to identify genetic mechanisms underlying the emergence of carbapenem resistant Acinetobacter baumannii (CRAb).</title>
        <authorList>
            <person name="Harris A.D."/>
            <person name="Johnson K.J."/>
            <person name="George J."/>
            <person name="Shefchek K."/>
            <person name="Daugherty S.C."/>
            <person name="Parankush S."/>
            <person name="Sadzewicz L."/>
            <person name="Tallon L."/>
            <person name="Sengamalay N."/>
            <person name="Hazen T.H."/>
            <person name="Rasko D.A."/>
        </authorList>
    </citation>
    <scope>NUCLEOTIDE SEQUENCE [LARGE SCALE GENOMIC DNA]</scope>
    <source>
        <strain evidence="4 5">1295743</strain>
    </source>
</reference>
<dbReference type="EMBL" id="JEWH01000072">
    <property type="protein sequence ID" value="EXB03811.1"/>
    <property type="molecule type" value="Genomic_DNA"/>
</dbReference>
<dbReference type="PRINTS" id="PR00455">
    <property type="entry name" value="HTHTETR"/>
</dbReference>
<dbReference type="GO" id="GO:0003677">
    <property type="term" value="F:DNA binding"/>
    <property type="evidence" value="ECO:0007669"/>
    <property type="project" value="UniProtKB-UniRule"/>
</dbReference>
<dbReference type="Pfam" id="PF00440">
    <property type="entry name" value="TetR_N"/>
    <property type="match status" value="1"/>
</dbReference>
<dbReference type="SUPFAM" id="SSF46689">
    <property type="entry name" value="Homeodomain-like"/>
    <property type="match status" value="1"/>
</dbReference>
<organism evidence="4 5">
    <name type="scientific">Acinetobacter baumannii (strain 1295743)</name>
    <dbReference type="NCBI Taxonomy" id="1310613"/>
    <lineage>
        <taxon>Bacteria</taxon>
        <taxon>Pseudomonadati</taxon>
        <taxon>Pseudomonadota</taxon>
        <taxon>Gammaproteobacteria</taxon>
        <taxon>Moraxellales</taxon>
        <taxon>Moraxellaceae</taxon>
        <taxon>Acinetobacter</taxon>
        <taxon>Acinetobacter calcoaceticus/baumannii complex</taxon>
    </lineage>
</organism>
<evidence type="ECO:0000313" key="5">
    <source>
        <dbReference type="Proteomes" id="UP000020595"/>
    </source>
</evidence>
<dbReference type="PANTHER" id="PTHR43479:SF7">
    <property type="entry name" value="TETR-FAMILY TRANSCRIPTIONAL REGULATOR"/>
    <property type="match status" value="1"/>
</dbReference>
<comment type="caution">
    <text evidence="4">The sequence shown here is derived from an EMBL/GenBank/DDBJ whole genome shotgun (WGS) entry which is preliminary data.</text>
</comment>
<accession>A0A009HZN3</accession>
<name>A0A009HZN3_ACIB9</name>
<dbReference type="Gene3D" id="1.10.10.60">
    <property type="entry name" value="Homeodomain-like"/>
    <property type="match status" value="1"/>
</dbReference>
<dbReference type="PANTHER" id="PTHR43479">
    <property type="entry name" value="ACREF/ENVCD OPERON REPRESSOR-RELATED"/>
    <property type="match status" value="1"/>
</dbReference>
<dbReference type="InterPro" id="IPR009057">
    <property type="entry name" value="Homeodomain-like_sf"/>
</dbReference>
<dbReference type="Proteomes" id="UP000020595">
    <property type="component" value="Unassembled WGS sequence"/>
</dbReference>
<sequence>MTVNRRRPKHDPKESEREILNAAEKFLSERPFRELNVDEVMKLTGLKRPAFYVHFRDKYDLALRVVQDIGQELFTLANHWLKGNNFPEDSLQALQGIVNVYQKHGAVLRALSDAAGADERVEQIYRSLIQDFITATARHICEEQENGRISLELNVDETARALVWLEERYLSEAFGRTPQADPIVVVQVLHNIWISTLYRTN</sequence>
<dbReference type="InterPro" id="IPR036271">
    <property type="entry name" value="Tet_transcr_reg_TetR-rel_C_sf"/>
</dbReference>
<evidence type="ECO:0000256" key="1">
    <source>
        <dbReference type="ARBA" id="ARBA00023125"/>
    </source>
</evidence>
<dbReference type="PROSITE" id="PS50977">
    <property type="entry name" value="HTH_TETR_2"/>
    <property type="match status" value="1"/>
</dbReference>
<feature type="DNA-binding region" description="H-T-H motif" evidence="2">
    <location>
        <begin position="36"/>
        <end position="55"/>
    </location>
</feature>
<evidence type="ECO:0000259" key="3">
    <source>
        <dbReference type="PROSITE" id="PS50977"/>
    </source>
</evidence>
<dbReference type="RefSeq" id="WP_000217818.1">
    <property type="nucleotide sequence ID" value="NZ_JEWH01000072.1"/>
</dbReference>
<evidence type="ECO:0000256" key="2">
    <source>
        <dbReference type="PROSITE-ProRule" id="PRU00335"/>
    </source>
</evidence>
<protein>
    <submittedName>
        <fullName evidence="4">Bacterial regulatory s, tetR family protein</fullName>
    </submittedName>
</protein>
<dbReference type="Gene3D" id="1.10.357.10">
    <property type="entry name" value="Tetracycline Repressor, domain 2"/>
    <property type="match status" value="1"/>
</dbReference>
<dbReference type="Pfam" id="PF21313">
    <property type="entry name" value="EthR_C"/>
    <property type="match status" value="1"/>
</dbReference>
<evidence type="ECO:0000313" key="4">
    <source>
        <dbReference type="EMBL" id="EXB03811.1"/>
    </source>
</evidence>